<dbReference type="Proteomes" id="UP000694552">
    <property type="component" value="Unplaced"/>
</dbReference>
<evidence type="ECO:0008006" key="3">
    <source>
        <dbReference type="Google" id="ProtNLM"/>
    </source>
</evidence>
<organism evidence="1 2">
    <name type="scientific">Otus sunia</name>
    <name type="common">Oriental scops-owl</name>
    <dbReference type="NCBI Taxonomy" id="257818"/>
    <lineage>
        <taxon>Eukaryota</taxon>
        <taxon>Metazoa</taxon>
        <taxon>Chordata</taxon>
        <taxon>Craniata</taxon>
        <taxon>Vertebrata</taxon>
        <taxon>Euteleostomi</taxon>
        <taxon>Archelosauria</taxon>
        <taxon>Archosauria</taxon>
        <taxon>Dinosauria</taxon>
        <taxon>Saurischia</taxon>
        <taxon>Theropoda</taxon>
        <taxon>Coelurosauria</taxon>
        <taxon>Aves</taxon>
        <taxon>Neognathae</taxon>
        <taxon>Neoaves</taxon>
        <taxon>Telluraves</taxon>
        <taxon>Strigiformes</taxon>
        <taxon>Strigidae</taxon>
        <taxon>Otus</taxon>
    </lineage>
</organism>
<evidence type="ECO:0000313" key="2">
    <source>
        <dbReference type="Proteomes" id="UP000694552"/>
    </source>
</evidence>
<protein>
    <recommendedName>
        <fullName evidence="3">Gamma-glutamylcyclotransferase</fullName>
    </recommendedName>
</protein>
<keyword evidence="2" id="KW-1185">Reference proteome</keyword>
<sequence length="55" mass="5669">MEPGTGGPGGPGTERGGGCGGCFLYYAYGSNLLRERLLLSSPSAVLRAVARLQVR</sequence>
<dbReference type="Ensembl" id="ENSOSUT00000005301.1">
    <property type="protein sequence ID" value="ENSOSUP00000005114.1"/>
    <property type="gene ID" value="ENSOSUG00000003809.1"/>
</dbReference>
<accession>A0A8C8AHE7</accession>
<reference evidence="1" key="2">
    <citation type="submission" date="2025-09" db="UniProtKB">
        <authorList>
            <consortium name="Ensembl"/>
        </authorList>
    </citation>
    <scope>IDENTIFICATION</scope>
</reference>
<reference evidence="1" key="1">
    <citation type="submission" date="2025-08" db="UniProtKB">
        <authorList>
            <consortium name="Ensembl"/>
        </authorList>
    </citation>
    <scope>IDENTIFICATION</scope>
</reference>
<evidence type="ECO:0000313" key="1">
    <source>
        <dbReference type="Ensembl" id="ENSOSUP00000005114.1"/>
    </source>
</evidence>
<proteinExistence type="predicted"/>
<name>A0A8C8AHE7_9STRI</name>
<dbReference type="AlphaFoldDB" id="A0A8C8AHE7"/>